<feature type="signal peptide" evidence="2">
    <location>
        <begin position="1"/>
        <end position="21"/>
    </location>
</feature>
<feature type="chain" id="PRO_5046189046" description="Tachylectin" evidence="2">
    <location>
        <begin position="22"/>
        <end position="267"/>
    </location>
</feature>
<evidence type="ECO:0000313" key="4">
    <source>
        <dbReference type="Proteomes" id="UP001519332"/>
    </source>
</evidence>
<comment type="caution">
    <text evidence="3">The sequence shown here is derived from an EMBL/GenBank/DDBJ whole genome shotgun (WGS) entry which is preliminary data.</text>
</comment>
<accession>A0ABS4TCG9</accession>
<evidence type="ECO:0000313" key="3">
    <source>
        <dbReference type="EMBL" id="MBP2321536.1"/>
    </source>
</evidence>
<evidence type="ECO:0000256" key="2">
    <source>
        <dbReference type="SAM" id="SignalP"/>
    </source>
</evidence>
<name>A0ABS4TCG9_9PSEU</name>
<evidence type="ECO:0000256" key="1">
    <source>
        <dbReference type="SAM" id="MobiDB-lite"/>
    </source>
</evidence>
<organism evidence="3 4">
    <name type="scientific">Kibdelosporangium banguiense</name>
    <dbReference type="NCBI Taxonomy" id="1365924"/>
    <lineage>
        <taxon>Bacteria</taxon>
        <taxon>Bacillati</taxon>
        <taxon>Actinomycetota</taxon>
        <taxon>Actinomycetes</taxon>
        <taxon>Pseudonocardiales</taxon>
        <taxon>Pseudonocardiaceae</taxon>
        <taxon>Kibdelosporangium</taxon>
    </lineage>
</organism>
<keyword evidence="4" id="KW-1185">Reference proteome</keyword>
<gene>
    <name evidence="3" type="ORF">JOF56_001921</name>
</gene>
<feature type="region of interest" description="Disordered" evidence="1">
    <location>
        <begin position="31"/>
        <end position="50"/>
    </location>
</feature>
<dbReference type="Proteomes" id="UP001519332">
    <property type="component" value="Unassembled WGS sequence"/>
</dbReference>
<dbReference type="EMBL" id="JAGINW010000001">
    <property type="protein sequence ID" value="MBP2321536.1"/>
    <property type="molecule type" value="Genomic_DNA"/>
</dbReference>
<sequence>MRFKSAVVATLGLVAAVFLGAAGTGAAAPAERDFKPYNRDGNQSQRSAGIQTTSGNSFLEINGNNELIYWSRANESAGYNAQRRGVGWGGSKLITSLDENHFLEVKPGNELALWTWNGSYTQQIIGTGWGGTRLLTGVAPTKFLEVNQRGELVIWFLEGTQLFREVIGTGWGNAKHIAGLDDLLFLEVKQNGNLSTWAWNGQQLVENVSNGTGAFAKVRLMAGLDADHWLYIDANNRQLVEYQWVESEGVYKAKIVGVGWGGSRLLG</sequence>
<feature type="compositionally biased region" description="Polar residues" evidence="1">
    <location>
        <begin position="40"/>
        <end position="50"/>
    </location>
</feature>
<dbReference type="RefSeq" id="WP_209636459.1">
    <property type="nucleotide sequence ID" value="NZ_JAGINW010000001.1"/>
</dbReference>
<protein>
    <recommendedName>
        <fullName evidence="5">Tachylectin</fullName>
    </recommendedName>
</protein>
<evidence type="ECO:0008006" key="5">
    <source>
        <dbReference type="Google" id="ProtNLM"/>
    </source>
</evidence>
<proteinExistence type="predicted"/>
<reference evidence="3 4" key="1">
    <citation type="submission" date="2021-03" db="EMBL/GenBank/DDBJ databases">
        <title>Sequencing the genomes of 1000 actinobacteria strains.</title>
        <authorList>
            <person name="Klenk H.-P."/>
        </authorList>
    </citation>
    <scope>NUCLEOTIDE SEQUENCE [LARGE SCALE GENOMIC DNA]</scope>
    <source>
        <strain evidence="3 4">DSM 46670</strain>
    </source>
</reference>
<keyword evidence="2" id="KW-0732">Signal</keyword>